<proteinExistence type="predicted"/>
<dbReference type="Proteomes" id="UP000683360">
    <property type="component" value="Unassembled WGS sequence"/>
</dbReference>
<dbReference type="GO" id="GO:0005576">
    <property type="term" value="C:extracellular region"/>
    <property type="evidence" value="ECO:0007669"/>
    <property type="project" value="InterPro"/>
</dbReference>
<dbReference type="PROSITE" id="PS50940">
    <property type="entry name" value="CHIT_BIND_II"/>
    <property type="match status" value="2"/>
</dbReference>
<keyword evidence="1" id="KW-1133">Transmembrane helix</keyword>
<dbReference type="GO" id="GO:0008061">
    <property type="term" value="F:chitin binding"/>
    <property type="evidence" value="ECO:0007669"/>
    <property type="project" value="InterPro"/>
</dbReference>
<keyword evidence="1" id="KW-0812">Transmembrane</keyword>
<dbReference type="SMART" id="SM00494">
    <property type="entry name" value="ChtBD2"/>
    <property type="match status" value="2"/>
</dbReference>
<dbReference type="AlphaFoldDB" id="A0A8S3T7Z4"/>
<feature type="domain" description="Chitin-binding type-2" evidence="2">
    <location>
        <begin position="236"/>
        <end position="293"/>
    </location>
</feature>
<name>A0A8S3T7Z4_MYTED</name>
<dbReference type="EMBL" id="CAJPWZ010002031">
    <property type="protein sequence ID" value="CAG2229565.1"/>
    <property type="molecule type" value="Genomic_DNA"/>
</dbReference>
<dbReference type="Pfam" id="PF01607">
    <property type="entry name" value="CBM_14"/>
    <property type="match status" value="1"/>
</dbReference>
<dbReference type="InterPro" id="IPR002557">
    <property type="entry name" value="Chitin-bd_dom"/>
</dbReference>
<protein>
    <recommendedName>
        <fullName evidence="2">Chitin-binding type-2 domain-containing protein</fullName>
    </recommendedName>
</protein>
<gene>
    <name evidence="3" type="ORF">MEDL_42483</name>
</gene>
<dbReference type="InterPro" id="IPR036508">
    <property type="entry name" value="Chitin-bd_dom_sf"/>
</dbReference>
<comment type="caution">
    <text evidence="3">The sequence shown here is derived from an EMBL/GenBank/DDBJ whole genome shotgun (WGS) entry which is preliminary data.</text>
</comment>
<evidence type="ECO:0000259" key="2">
    <source>
        <dbReference type="PROSITE" id="PS50940"/>
    </source>
</evidence>
<dbReference type="Gene3D" id="2.170.140.10">
    <property type="entry name" value="Chitin binding domain"/>
    <property type="match status" value="2"/>
</dbReference>
<keyword evidence="4" id="KW-1185">Reference proteome</keyword>
<dbReference type="SUPFAM" id="SSF57625">
    <property type="entry name" value="Invertebrate chitin-binding proteins"/>
    <property type="match status" value="1"/>
</dbReference>
<keyword evidence="1" id="KW-0472">Membrane</keyword>
<evidence type="ECO:0000256" key="1">
    <source>
        <dbReference type="SAM" id="Phobius"/>
    </source>
</evidence>
<feature type="domain" description="Chitin-binding type-2" evidence="2">
    <location>
        <begin position="85"/>
        <end position="161"/>
    </location>
</feature>
<evidence type="ECO:0000313" key="3">
    <source>
        <dbReference type="EMBL" id="CAG2229565.1"/>
    </source>
</evidence>
<accession>A0A8S3T7Z4</accession>
<feature type="transmembrane region" description="Helical" evidence="1">
    <location>
        <begin position="27"/>
        <end position="50"/>
    </location>
</feature>
<dbReference type="OrthoDB" id="6131869at2759"/>
<reference evidence="3" key="1">
    <citation type="submission" date="2021-03" db="EMBL/GenBank/DDBJ databases">
        <authorList>
            <person name="Bekaert M."/>
        </authorList>
    </citation>
    <scope>NUCLEOTIDE SEQUENCE</scope>
</reference>
<evidence type="ECO:0000313" key="4">
    <source>
        <dbReference type="Proteomes" id="UP000683360"/>
    </source>
</evidence>
<organism evidence="3 4">
    <name type="scientific">Mytilus edulis</name>
    <name type="common">Blue mussel</name>
    <dbReference type="NCBI Taxonomy" id="6550"/>
    <lineage>
        <taxon>Eukaryota</taxon>
        <taxon>Metazoa</taxon>
        <taxon>Spiralia</taxon>
        <taxon>Lophotrochozoa</taxon>
        <taxon>Mollusca</taxon>
        <taxon>Bivalvia</taxon>
        <taxon>Autobranchia</taxon>
        <taxon>Pteriomorphia</taxon>
        <taxon>Mytilida</taxon>
        <taxon>Mytiloidea</taxon>
        <taxon>Mytilidae</taxon>
        <taxon>Mytilinae</taxon>
        <taxon>Mytilus</taxon>
    </lineage>
</organism>
<sequence>MILSSSFKAETKPSDNDVHQTKSLKRIIFLMMCCIMISSGVTAAATFFATKHFYSENKEKYTDATQCNMSSDNGHNRTIDSPDVNQTCKSDVDSLIPHPNTCQLFYNCSQAVSPLPTEDRRTPHMQQTLRPAFLHECPFLELFSTATMSCDYLAVSYICRGACKDCIYLTPDCMGFSDGIYRNKYIEPSVGYYFECQNEIIIYSGGNPCQTNMARHKGKCKDKFEIPTSYWQVGYGVDCSGRPNGNYKSERIQRCDIYYTCVNGNSTLAHCGNETVFDSKSLFCQNPANACRPCGSFDNGC</sequence>